<comment type="caution">
    <text evidence="1">The sequence shown here is derived from an EMBL/GenBank/DDBJ whole genome shotgun (WGS) entry which is preliminary data.</text>
</comment>
<dbReference type="EMBL" id="BMAW01039738">
    <property type="protein sequence ID" value="GFU56963.1"/>
    <property type="molecule type" value="Genomic_DNA"/>
</dbReference>
<keyword evidence="2" id="KW-1185">Reference proteome</keyword>
<gene>
    <name evidence="1" type="ORF">NPIL_398891</name>
</gene>
<proteinExistence type="predicted"/>
<evidence type="ECO:0000313" key="1">
    <source>
        <dbReference type="EMBL" id="GFU56963.1"/>
    </source>
</evidence>
<dbReference type="AlphaFoldDB" id="A0A8X6R2N6"/>
<accession>A0A8X6R2N6</accession>
<organism evidence="1 2">
    <name type="scientific">Nephila pilipes</name>
    <name type="common">Giant wood spider</name>
    <name type="synonym">Nephila maculata</name>
    <dbReference type="NCBI Taxonomy" id="299642"/>
    <lineage>
        <taxon>Eukaryota</taxon>
        <taxon>Metazoa</taxon>
        <taxon>Ecdysozoa</taxon>
        <taxon>Arthropoda</taxon>
        <taxon>Chelicerata</taxon>
        <taxon>Arachnida</taxon>
        <taxon>Araneae</taxon>
        <taxon>Araneomorphae</taxon>
        <taxon>Entelegynae</taxon>
        <taxon>Araneoidea</taxon>
        <taxon>Nephilidae</taxon>
        <taxon>Nephila</taxon>
    </lineage>
</organism>
<dbReference type="Proteomes" id="UP000887013">
    <property type="component" value="Unassembled WGS sequence"/>
</dbReference>
<sequence>MTRHSSIFRIVGLRAVSCRFMTNKDLYMGLISREFLPGPHIEFIRVLLEQLQHDSSLTTYSILIEDSIREGIQTSSKSAISP</sequence>
<evidence type="ECO:0000313" key="2">
    <source>
        <dbReference type="Proteomes" id="UP000887013"/>
    </source>
</evidence>
<protein>
    <submittedName>
        <fullName evidence="1">Uncharacterized protein</fullName>
    </submittedName>
</protein>
<name>A0A8X6R2N6_NEPPI</name>
<reference evidence="1" key="1">
    <citation type="submission" date="2020-08" db="EMBL/GenBank/DDBJ databases">
        <title>Multicomponent nature underlies the extraordinary mechanical properties of spider dragline silk.</title>
        <authorList>
            <person name="Kono N."/>
            <person name="Nakamura H."/>
            <person name="Mori M."/>
            <person name="Yoshida Y."/>
            <person name="Ohtoshi R."/>
            <person name="Malay A.D."/>
            <person name="Moran D.A.P."/>
            <person name="Tomita M."/>
            <person name="Numata K."/>
            <person name="Arakawa K."/>
        </authorList>
    </citation>
    <scope>NUCLEOTIDE SEQUENCE</scope>
</reference>